<dbReference type="GO" id="GO:0003677">
    <property type="term" value="F:DNA binding"/>
    <property type="evidence" value="ECO:0007669"/>
    <property type="project" value="UniProtKB-KW"/>
</dbReference>
<dbReference type="AlphaFoldDB" id="A0A3E0HLB2"/>
<protein>
    <submittedName>
        <fullName evidence="1">Winged helix DNA-binding protein</fullName>
    </submittedName>
</protein>
<gene>
    <name evidence="1" type="ORF">BCF44_106414</name>
</gene>
<dbReference type="InterPro" id="IPR009351">
    <property type="entry name" value="AlkZ-like"/>
</dbReference>
<reference evidence="1 2" key="1">
    <citation type="submission" date="2018-08" db="EMBL/GenBank/DDBJ databases">
        <title>Genomic Encyclopedia of Archaeal and Bacterial Type Strains, Phase II (KMG-II): from individual species to whole genera.</title>
        <authorList>
            <person name="Goeker M."/>
        </authorList>
    </citation>
    <scope>NUCLEOTIDE SEQUENCE [LARGE SCALE GENOMIC DNA]</scope>
    <source>
        <strain evidence="1 2">DSM 45791</strain>
    </source>
</reference>
<keyword evidence="1" id="KW-0238">DNA-binding</keyword>
<dbReference type="PANTHER" id="PTHR38479">
    <property type="entry name" value="LMO0824 PROTEIN"/>
    <property type="match status" value="1"/>
</dbReference>
<evidence type="ECO:0000313" key="2">
    <source>
        <dbReference type="Proteomes" id="UP000256269"/>
    </source>
</evidence>
<dbReference type="PANTHER" id="PTHR38479:SF2">
    <property type="entry name" value="WINGED HELIX DNA-BINDING DOMAIN-CONTAINING PROTEIN"/>
    <property type="match status" value="1"/>
</dbReference>
<dbReference type="EMBL" id="QUNO01000006">
    <property type="protein sequence ID" value="REH47249.1"/>
    <property type="molecule type" value="Genomic_DNA"/>
</dbReference>
<dbReference type="Pfam" id="PF06224">
    <property type="entry name" value="AlkZ-like"/>
    <property type="match status" value="1"/>
</dbReference>
<proteinExistence type="predicted"/>
<dbReference type="Proteomes" id="UP000256269">
    <property type="component" value="Unassembled WGS sequence"/>
</dbReference>
<accession>A0A3E0HLB2</accession>
<comment type="caution">
    <text evidence="1">The sequence shown here is derived from an EMBL/GenBank/DDBJ whole genome shotgun (WGS) entry which is preliminary data.</text>
</comment>
<keyword evidence="2" id="KW-1185">Reference proteome</keyword>
<dbReference type="RefSeq" id="WP_170217636.1">
    <property type="nucleotide sequence ID" value="NZ_CP144375.1"/>
</dbReference>
<name>A0A3E0HLB2_9PSEU</name>
<organism evidence="1 2">
    <name type="scientific">Kutzneria buriramensis</name>
    <dbReference type="NCBI Taxonomy" id="1045776"/>
    <lineage>
        <taxon>Bacteria</taxon>
        <taxon>Bacillati</taxon>
        <taxon>Actinomycetota</taxon>
        <taxon>Actinomycetes</taxon>
        <taxon>Pseudonocardiales</taxon>
        <taxon>Pseudonocardiaceae</taxon>
        <taxon>Kutzneria</taxon>
    </lineage>
</organism>
<evidence type="ECO:0000313" key="1">
    <source>
        <dbReference type="EMBL" id="REH47249.1"/>
    </source>
</evidence>
<sequence>MSRFRAQLLHRPLVGVTDVVRQLVAVQAQDVSAFPLAIRVRSTGLSAADVVAARERREIVRCWGPRGTLHLIAVDDLPWLYPLVAPSPAAALRRLRQLDTDPAKDAAEALKDQGPVTKAELGELLGAEGQAIVHLAALAAGRGQLVLGPERGGKATYVHAGDWLGAPLPTSLVDRDDAVRTLAARYRASHDPCVPEDLAQWSGLPLGEIRRAWGTESTVEDEPGEGVRLLPAYDEFLLGWRSRDHAVPAAYRKAIHPGGGVIRSAVLVDGRVVGTWKAGPKVELFEPVDARLDEEIADMARFR</sequence>